<feature type="compositionally biased region" description="Acidic residues" evidence="9">
    <location>
        <begin position="294"/>
        <end position="305"/>
    </location>
</feature>
<comment type="subcellular location">
    <subcellularLocation>
        <location evidence="1">Nucleus</location>
        <location evidence="1">Nucleolus</location>
    </subcellularLocation>
</comment>
<gene>
    <name evidence="10" type="ORF">B0I71DRAFT_132953</name>
</gene>
<dbReference type="VEuPathDB" id="FungiDB:YALI1_B09258g"/>
<dbReference type="PANTHER" id="PTHR33911:SF1">
    <property type="entry name" value="RRNA-PROCESSING PROTEIN EFG1"/>
    <property type="match status" value="1"/>
</dbReference>
<name>A0A371C4H1_YARLL</name>
<dbReference type="VEuPathDB" id="FungiDB:YALI0_B07161g"/>
<feature type="region of interest" description="Disordered" evidence="9">
    <location>
        <begin position="185"/>
        <end position="305"/>
    </location>
</feature>
<keyword evidence="5" id="KW-0698">rRNA processing</keyword>
<evidence type="ECO:0000256" key="7">
    <source>
        <dbReference type="ARBA" id="ARBA00023242"/>
    </source>
</evidence>
<dbReference type="InterPro" id="IPR050786">
    <property type="entry name" value="EFG1_rRNA-proc"/>
</dbReference>
<protein>
    <recommendedName>
        <fullName evidence="3">rRNA-processing protein EFG1</fullName>
    </recommendedName>
    <alternativeName>
        <fullName evidence="4">rRNA-processing protein efg1</fullName>
    </alternativeName>
</protein>
<evidence type="ECO:0000256" key="4">
    <source>
        <dbReference type="ARBA" id="ARBA00019827"/>
    </source>
</evidence>
<dbReference type="GO" id="GO:0005730">
    <property type="term" value="C:nucleolus"/>
    <property type="evidence" value="ECO:0007669"/>
    <property type="project" value="UniProtKB-SubCell"/>
</dbReference>
<evidence type="ECO:0000256" key="3">
    <source>
        <dbReference type="ARBA" id="ARBA00018689"/>
    </source>
</evidence>
<dbReference type="Pfam" id="PF10153">
    <property type="entry name" value="Efg1"/>
    <property type="match status" value="1"/>
</dbReference>
<dbReference type="OrthoDB" id="47732at2759"/>
<feature type="compositionally biased region" description="Acidic residues" evidence="9">
    <location>
        <begin position="272"/>
        <end position="286"/>
    </location>
</feature>
<evidence type="ECO:0000256" key="2">
    <source>
        <dbReference type="ARBA" id="ARBA00006916"/>
    </source>
</evidence>
<evidence type="ECO:0000256" key="9">
    <source>
        <dbReference type="SAM" id="MobiDB-lite"/>
    </source>
</evidence>
<evidence type="ECO:0000256" key="8">
    <source>
        <dbReference type="SAM" id="Coils"/>
    </source>
</evidence>
<feature type="compositionally biased region" description="Basic and acidic residues" evidence="9">
    <location>
        <begin position="215"/>
        <end position="224"/>
    </location>
</feature>
<evidence type="ECO:0000313" key="11">
    <source>
        <dbReference type="Proteomes" id="UP000256601"/>
    </source>
</evidence>
<keyword evidence="6 8" id="KW-0175">Coiled coil</keyword>
<feature type="coiled-coil region" evidence="8">
    <location>
        <begin position="93"/>
        <end position="120"/>
    </location>
</feature>
<comment type="similarity">
    <text evidence="2">Belongs to the EFG1 family.</text>
</comment>
<keyword evidence="7" id="KW-0539">Nucleus</keyword>
<feature type="compositionally biased region" description="Basic and acidic residues" evidence="9">
    <location>
        <begin position="258"/>
        <end position="271"/>
    </location>
</feature>
<dbReference type="AlphaFoldDB" id="A0A371C4H1"/>
<dbReference type="InterPro" id="IPR019310">
    <property type="entry name" value="Efg1"/>
</dbReference>
<dbReference type="GO" id="GO:0000462">
    <property type="term" value="P:maturation of SSU-rRNA from tricistronic rRNA transcript (SSU-rRNA, 5.8S rRNA, LSU-rRNA)"/>
    <property type="evidence" value="ECO:0007669"/>
    <property type="project" value="TreeGrafter"/>
</dbReference>
<evidence type="ECO:0000256" key="5">
    <source>
        <dbReference type="ARBA" id="ARBA00022552"/>
    </source>
</evidence>
<sequence>MAPPTQRRYTNNRKRRGPREVGGAKTGDGLTRIMKRIRDLERVLKRPVPMDEQKRIELERAVAAYKVQAEDIIGDRKNKKNVEKYRMIRFFERQKASRKVKQARKLVEQADSDAKKKDAEALVVKYMADLAYTIHFPNDIKYISLYPNGAVDETAESSKQREKMRAEFAEQIKNGELDVDLERAEQVATTKKSKKKREAGADEEVKGDDEDDEFLEKAPKKAKVEEEESDDDEEDEEDDDDDDDSDDDDSDDSEEPQMEIKRTADEKQTKEEESDSEEFVDESEAESEGKPESEENSEDQDDESE</sequence>
<dbReference type="PANTHER" id="PTHR33911">
    <property type="entry name" value="RRNA-PROCESSING PROTEIN EFG1"/>
    <property type="match status" value="1"/>
</dbReference>
<evidence type="ECO:0000313" key="10">
    <source>
        <dbReference type="EMBL" id="RDW25219.1"/>
    </source>
</evidence>
<reference evidence="10 11" key="1">
    <citation type="submission" date="2018-07" db="EMBL/GenBank/DDBJ databases">
        <title>Draft Genome Assemblies for Five Robust Yarrowia lipolytica Strains Exhibiting High Lipid Production and Pentose Sugar Utilization and Sugar Alcohol Secretion from Undetoxified Lignocellulosic Biomass Hydrolysates.</title>
        <authorList>
            <consortium name="DOE Joint Genome Institute"/>
            <person name="Walker C."/>
            <person name="Ryu S."/>
            <person name="Na H."/>
            <person name="Zane M."/>
            <person name="LaButti K."/>
            <person name="Lipzen A."/>
            <person name="Haridas S."/>
            <person name="Barry K."/>
            <person name="Grigoriev I.V."/>
            <person name="Quarterman J."/>
            <person name="Slininger P."/>
            <person name="Dien B."/>
            <person name="Trinh C.T."/>
        </authorList>
    </citation>
    <scope>NUCLEOTIDE SEQUENCE [LARGE SCALE GENOMIC DNA]</scope>
    <source>
        <strain evidence="10 11">YB392</strain>
    </source>
</reference>
<dbReference type="EMBL" id="KZ859008">
    <property type="protein sequence ID" value="RDW25219.1"/>
    <property type="molecule type" value="Genomic_DNA"/>
</dbReference>
<evidence type="ECO:0000256" key="6">
    <source>
        <dbReference type="ARBA" id="ARBA00023054"/>
    </source>
</evidence>
<organism evidence="10 11">
    <name type="scientific">Yarrowia lipolytica</name>
    <name type="common">Candida lipolytica</name>
    <dbReference type="NCBI Taxonomy" id="4952"/>
    <lineage>
        <taxon>Eukaryota</taxon>
        <taxon>Fungi</taxon>
        <taxon>Dikarya</taxon>
        <taxon>Ascomycota</taxon>
        <taxon>Saccharomycotina</taxon>
        <taxon>Dipodascomycetes</taxon>
        <taxon>Dipodascales</taxon>
        <taxon>Dipodascales incertae sedis</taxon>
        <taxon>Yarrowia</taxon>
    </lineage>
</organism>
<feature type="compositionally biased region" description="Acidic residues" evidence="9">
    <location>
        <begin position="205"/>
        <end position="214"/>
    </location>
</feature>
<feature type="compositionally biased region" description="Acidic residues" evidence="9">
    <location>
        <begin position="225"/>
        <end position="257"/>
    </location>
</feature>
<dbReference type="GO" id="GO:0030688">
    <property type="term" value="C:preribosome, small subunit precursor"/>
    <property type="evidence" value="ECO:0007669"/>
    <property type="project" value="TreeGrafter"/>
</dbReference>
<dbReference type="Proteomes" id="UP000256601">
    <property type="component" value="Unassembled WGS sequence"/>
</dbReference>
<evidence type="ECO:0000256" key="1">
    <source>
        <dbReference type="ARBA" id="ARBA00004604"/>
    </source>
</evidence>
<proteinExistence type="inferred from homology"/>
<accession>A0A371C4H1</accession>
<feature type="region of interest" description="Disordered" evidence="9">
    <location>
        <begin position="1"/>
        <end position="28"/>
    </location>
</feature>